<evidence type="ECO:0000259" key="3">
    <source>
        <dbReference type="PROSITE" id="PS50937"/>
    </source>
</evidence>
<feature type="domain" description="HTH merR-type" evidence="3">
    <location>
        <begin position="28"/>
        <end position="72"/>
    </location>
</feature>
<protein>
    <submittedName>
        <fullName evidence="4">Resolvase domain-containing protein</fullName>
    </submittedName>
</protein>
<feature type="compositionally biased region" description="Polar residues" evidence="1">
    <location>
        <begin position="7"/>
        <end position="16"/>
    </location>
</feature>
<name>A0A0G1UQV2_9BACT</name>
<dbReference type="GO" id="GO:0003677">
    <property type="term" value="F:DNA binding"/>
    <property type="evidence" value="ECO:0007669"/>
    <property type="project" value="InterPro"/>
</dbReference>
<dbReference type="SMART" id="SM00422">
    <property type="entry name" value="HTH_MERR"/>
    <property type="match status" value="1"/>
</dbReference>
<dbReference type="Pfam" id="PF00376">
    <property type="entry name" value="MerR"/>
    <property type="match status" value="1"/>
</dbReference>
<keyword evidence="2" id="KW-0472">Membrane</keyword>
<reference evidence="4 5" key="1">
    <citation type="journal article" date="2015" name="Nature">
        <title>rRNA introns, odd ribosomes, and small enigmatic genomes across a large radiation of phyla.</title>
        <authorList>
            <person name="Brown C.T."/>
            <person name="Hug L.A."/>
            <person name="Thomas B.C."/>
            <person name="Sharon I."/>
            <person name="Castelle C.J."/>
            <person name="Singh A."/>
            <person name="Wilkins M.J."/>
            <person name="Williams K.H."/>
            <person name="Banfield J.F."/>
        </authorList>
    </citation>
    <scope>NUCLEOTIDE SEQUENCE [LARGE SCALE GENOMIC DNA]</scope>
</reference>
<feature type="non-terminal residue" evidence="4">
    <location>
        <position position="986"/>
    </location>
</feature>
<evidence type="ECO:0000313" key="4">
    <source>
        <dbReference type="EMBL" id="KKU96441.1"/>
    </source>
</evidence>
<dbReference type="GO" id="GO:0006355">
    <property type="term" value="P:regulation of DNA-templated transcription"/>
    <property type="evidence" value="ECO:0007669"/>
    <property type="project" value="InterPro"/>
</dbReference>
<evidence type="ECO:0000256" key="1">
    <source>
        <dbReference type="SAM" id="MobiDB-lite"/>
    </source>
</evidence>
<evidence type="ECO:0000256" key="2">
    <source>
        <dbReference type="SAM" id="Phobius"/>
    </source>
</evidence>
<dbReference type="CDD" id="cd04762">
    <property type="entry name" value="HTH_MerR-trunc"/>
    <property type="match status" value="1"/>
</dbReference>
<keyword evidence="2" id="KW-1133">Transmembrane helix</keyword>
<accession>A0A0G1UQV2</accession>
<dbReference type="Proteomes" id="UP000034694">
    <property type="component" value="Unassembled WGS sequence"/>
</dbReference>
<gene>
    <name evidence="4" type="ORF">UY28_C0034G0007</name>
</gene>
<proteinExistence type="predicted"/>
<feature type="region of interest" description="Disordered" evidence="1">
    <location>
        <begin position="1"/>
        <end position="21"/>
    </location>
</feature>
<dbReference type="PROSITE" id="PS50937">
    <property type="entry name" value="HTH_MERR_2"/>
    <property type="match status" value="1"/>
</dbReference>
<dbReference type="SUPFAM" id="SSF46955">
    <property type="entry name" value="Putative DNA-binding domain"/>
    <property type="match status" value="1"/>
</dbReference>
<dbReference type="InterPro" id="IPR000551">
    <property type="entry name" value="MerR-type_HTH_dom"/>
</dbReference>
<sequence>MDISGHVQVTQTQNPMPKSLPELSYNARLSIREAADLLKVSTKTLRRWEKQGLLIPERTPGNQRRYNLYQLQAFTPSRKPILNHPKAVVTPSSIASASTRTSRKTSHRQVYMAGLLFFLVFTVAASWLAPRLAEKIAVGIPSSPAFARQKGLSFLSSFFAPDSQPVPSLDDSGLDLYSQVLAAEAELEDFSFIVNLPSNFSKDLTVEGTLTAPNIIYSVIAGDGISITPGQNPIISTTETGGVTSFQGLEGEITLTAGSGIAIEGTTIRNSAQNVVQSVWKNIAVSGQTSLTAGSADDTLTLVAGTGIGLTTNTTDKKLTINATSTGDTSGFTDTGTLVKLITATDILGLGTSTGSAKLSIESSSGDLLTASSSGVKMFALTSAGTLTLSDTGLLDLSNITHSTSAPQGLLLPQADSLTNPSSGEGYIAYDTDNNQVLIYNGSSWANISGASTTLQEAYGNDVDGSDTTISLTSLDDSLVFSNPSSSGTDSNFILSIDQLAAGAVDNLRLSNSGTGAEIAFASVTPTVSISNGGTLNITDGTNTLFTLLDDGTVGKVGLGGAIIPVGILEVSGSNIGKSLVILNEAGDQNILTASASGVTVANITRGGDLELKSQGELRLFDSDGSNYTGFAGPPDLTTDLVYTLPAAAGLTNYVLTWQSGNATEWKEIAGVGGVGDITSVGSVIDGPAFSDTSSDDDWLGLGASAGRIEFDNQDLDEVNILAAKLGIGTQTPTSLLHVEGEVTGKALAIFNSTSSDQDILSASASGITMLKLSNTGALTLTSATSFLDLSAINHGGTDISGLLLPQAAALSTGPSSGEGANQVKIWYEGAWNSISGASTTLQQSYANDPDGSDVAITLASADDSLIFRNPASDGTDSGYVLNIDQLNTGDVDGLRISNAGIGFGLSVTGTSGSRAAAVFNQNGTGDILSASASGITMLKLSNTGALTLTSATGFLDLSAINHGGTDISGLLLPQAAALSTGPSSG</sequence>
<comment type="caution">
    <text evidence="4">The sequence shown here is derived from an EMBL/GenBank/DDBJ whole genome shotgun (WGS) entry which is preliminary data.</text>
</comment>
<feature type="transmembrane region" description="Helical" evidence="2">
    <location>
        <begin position="110"/>
        <end position="129"/>
    </location>
</feature>
<evidence type="ECO:0000313" key="5">
    <source>
        <dbReference type="Proteomes" id="UP000034694"/>
    </source>
</evidence>
<dbReference type="Gene3D" id="1.10.1660.10">
    <property type="match status" value="1"/>
</dbReference>
<organism evidence="4 5">
    <name type="scientific">Candidatus Amesbacteria bacterium GW2011_GWB1_48_13</name>
    <dbReference type="NCBI Taxonomy" id="1618362"/>
    <lineage>
        <taxon>Bacteria</taxon>
        <taxon>Candidatus Amesiibacteriota</taxon>
    </lineage>
</organism>
<dbReference type="AlphaFoldDB" id="A0A0G1UQV2"/>
<dbReference type="EMBL" id="LCPK01000034">
    <property type="protein sequence ID" value="KKU96441.1"/>
    <property type="molecule type" value="Genomic_DNA"/>
</dbReference>
<dbReference type="InterPro" id="IPR009061">
    <property type="entry name" value="DNA-bd_dom_put_sf"/>
</dbReference>
<keyword evidence="2" id="KW-0812">Transmembrane</keyword>